<gene>
    <name evidence="3" type="ORF">KSP39_PZI016265</name>
</gene>
<feature type="compositionally biased region" description="Basic and acidic residues" evidence="1">
    <location>
        <begin position="202"/>
        <end position="219"/>
    </location>
</feature>
<dbReference type="AlphaFoldDB" id="A0AAP0B7I2"/>
<feature type="domain" description="Transposase (putative) gypsy type" evidence="2">
    <location>
        <begin position="69"/>
        <end position="128"/>
    </location>
</feature>
<organism evidence="3 4">
    <name type="scientific">Platanthera zijinensis</name>
    <dbReference type="NCBI Taxonomy" id="2320716"/>
    <lineage>
        <taxon>Eukaryota</taxon>
        <taxon>Viridiplantae</taxon>
        <taxon>Streptophyta</taxon>
        <taxon>Embryophyta</taxon>
        <taxon>Tracheophyta</taxon>
        <taxon>Spermatophyta</taxon>
        <taxon>Magnoliopsida</taxon>
        <taxon>Liliopsida</taxon>
        <taxon>Asparagales</taxon>
        <taxon>Orchidaceae</taxon>
        <taxon>Orchidoideae</taxon>
        <taxon>Orchideae</taxon>
        <taxon>Orchidinae</taxon>
        <taxon>Platanthera</taxon>
    </lineage>
</organism>
<evidence type="ECO:0000256" key="1">
    <source>
        <dbReference type="SAM" id="MobiDB-lite"/>
    </source>
</evidence>
<name>A0AAP0B7I2_9ASPA</name>
<sequence length="263" mass="30281">MGKTNPDSDGRSKCAQHFTDYCFFERNTTEEFAAFYADFMPPGFEARRPREAEAINTFLLDELAFPFLHFEMGLRLPLWPEICQILKYFGAVPAQLNSNVIAMMAVFACFFHSERIELNLTVFRKLFTYKMTPVGIAYFGGSFIKDREIAKKHHNWMTMIIFIKGDLGNVPYSPQQKGEEDFEVAFLRRGLDSLLPVLPIEERGTQREKTHDNETHGTSDDIDESTPIDKVKGPNVFERAKEEIEALVEAVLPKKKQLEEHDK</sequence>
<feature type="region of interest" description="Disordered" evidence="1">
    <location>
        <begin position="202"/>
        <end position="235"/>
    </location>
</feature>
<dbReference type="PANTHER" id="PTHR35277:SF10">
    <property type="entry name" value="OS09G0363700 PROTEIN"/>
    <property type="match status" value="1"/>
</dbReference>
<protein>
    <recommendedName>
        <fullName evidence="2">Transposase (putative) gypsy type domain-containing protein</fullName>
    </recommendedName>
</protein>
<dbReference type="PANTHER" id="PTHR35277">
    <property type="entry name" value="OS09G0363700 PROTEIN"/>
    <property type="match status" value="1"/>
</dbReference>
<dbReference type="Proteomes" id="UP001418222">
    <property type="component" value="Unassembled WGS sequence"/>
</dbReference>
<dbReference type="Pfam" id="PF04195">
    <property type="entry name" value="Transposase_28"/>
    <property type="match status" value="1"/>
</dbReference>
<evidence type="ECO:0000313" key="4">
    <source>
        <dbReference type="Proteomes" id="UP001418222"/>
    </source>
</evidence>
<accession>A0AAP0B7I2</accession>
<reference evidence="3 4" key="1">
    <citation type="journal article" date="2022" name="Nat. Plants">
        <title>Genomes of leafy and leafless Platanthera orchids illuminate the evolution of mycoheterotrophy.</title>
        <authorList>
            <person name="Li M.H."/>
            <person name="Liu K.W."/>
            <person name="Li Z."/>
            <person name="Lu H.C."/>
            <person name="Ye Q.L."/>
            <person name="Zhang D."/>
            <person name="Wang J.Y."/>
            <person name="Li Y.F."/>
            <person name="Zhong Z.M."/>
            <person name="Liu X."/>
            <person name="Yu X."/>
            <person name="Liu D.K."/>
            <person name="Tu X.D."/>
            <person name="Liu B."/>
            <person name="Hao Y."/>
            <person name="Liao X.Y."/>
            <person name="Jiang Y.T."/>
            <person name="Sun W.H."/>
            <person name="Chen J."/>
            <person name="Chen Y.Q."/>
            <person name="Ai Y."/>
            <person name="Zhai J.W."/>
            <person name="Wu S.S."/>
            <person name="Zhou Z."/>
            <person name="Hsiao Y.Y."/>
            <person name="Wu W.L."/>
            <person name="Chen Y.Y."/>
            <person name="Lin Y.F."/>
            <person name="Hsu J.L."/>
            <person name="Li C.Y."/>
            <person name="Wang Z.W."/>
            <person name="Zhao X."/>
            <person name="Zhong W.Y."/>
            <person name="Ma X.K."/>
            <person name="Ma L."/>
            <person name="Huang J."/>
            <person name="Chen G.Z."/>
            <person name="Huang M.Z."/>
            <person name="Huang L."/>
            <person name="Peng D.H."/>
            <person name="Luo Y.B."/>
            <person name="Zou S.Q."/>
            <person name="Chen S.P."/>
            <person name="Lan S."/>
            <person name="Tsai W.C."/>
            <person name="Van de Peer Y."/>
            <person name="Liu Z.J."/>
        </authorList>
    </citation>
    <scope>NUCLEOTIDE SEQUENCE [LARGE SCALE GENOMIC DNA]</scope>
    <source>
        <strain evidence="3">Lor287</strain>
    </source>
</reference>
<keyword evidence="4" id="KW-1185">Reference proteome</keyword>
<dbReference type="InterPro" id="IPR007321">
    <property type="entry name" value="Transposase_28"/>
</dbReference>
<evidence type="ECO:0000259" key="2">
    <source>
        <dbReference type="Pfam" id="PF04195"/>
    </source>
</evidence>
<proteinExistence type="predicted"/>
<evidence type="ECO:0000313" key="3">
    <source>
        <dbReference type="EMBL" id="KAK8930912.1"/>
    </source>
</evidence>
<dbReference type="EMBL" id="JBBWWQ010000014">
    <property type="protein sequence ID" value="KAK8930912.1"/>
    <property type="molecule type" value="Genomic_DNA"/>
</dbReference>
<comment type="caution">
    <text evidence="3">The sequence shown here is derived from an EMBL/GenBank/DDBJ whole genome shotgun (WGS) entry which is preliminary data.</text>
</comment>